<gene>
    <name evidence="3" type="ORF">ACFPRA_11245</name>
</gene>
<feature type="transmembrane region" description="Helical" evidence="1">
    <location>
        <begin position="196"/>
        <end position="214"/>
    </location>
</feature>
<feature type="transmembrane region" description="Helical" evidence="1">
    <location>
        <begin position="26"/>
        <end position="47"/>
    </location>
</feature>
<keyword evidence="3" id="KW-0378">Hydrolase</keyword>
<name>A0ABW0TJB7_9BACL</name>
<evidence type="ECO:0000259" key="2">
    <source>
        <dbReference type="Pfam" id="PF02517"/>
    </source>
</evidence>
<accession>A0ABW0TJB7</accession>
<feature type="transmembrane region" description="Helical" evidence="1">
    <location>
        <begin position="166"/>
        <end position="184"/>
    </location>
</feature>
<keyword evidence="1" id="KW-0472">Membrane</keyword>
<organism evidence="3 4">
    <name type="scientific">Sporosarcina soli</name>
    <dbReference type="NCBI Taxonomy" id="334736"/>
    <lineage>
        <taxon>Bacteria</taxon>
        <taxon>Bacillati</taxon>
        <taxon>Bacillota</taxon>
        <taxon>Bacilli</taxon>
        <taxon>Bacillales</taxon>
        <taxon>Caryophanaceae</taxon>
        <taxon>Sporosarcina</taxon>
    </lineage>
</organism>
<dbReference type="RefSeq" id="WP_381434186.1">
    <property type="nucleotide sequence ID" value="NZ_JBHSNO010000005.1"/>
</dbReference>
<comment type="caution">
    <text evidence="3">The sequence shown here is derived from an EMBL/GenBank/DDBJ whole genome shotgun (WGS) entry which is preliminary data.</text>
</comment>
<dbReference type="GO" id="GO:0016787">
    <property type="term" value="F:hydrolase activity"/>
    <property type="evidence" value="ECO:0007669"/>
    <property type="project" value="UniProtKB-KW"/>
</dbReference>
<feature type="transmembrane region" description="Helical" evidence="1">
    <location>
        <begin position="143"/>
        <end position="160"/>
    </location>
</feature>
<dbReference type="Proteomes" id="UP001596109">
    <property type="component" value="Unassembled WGS sequence"/>
</dbReference>
<evidence type="ECO:0000313" key="4">
    <source>
        <dbReference type="Proteomes" id="UP001596109"/>
    </source>
</evidence>
<feature type="transmembrane region" description="Helical" evidence="1">
    <location>
        <begin position="67"/>
        <end position="90"/>
    </location>
</feature>
<proteinExistence type="predicted"/>
<keyword evidence="4" id="KW-1185">Reference proteome</keyword>
<keyword evidence="1" id="KW-0812">Transmembrane</keyword>
<evidence type="ECO:0000256" key="1">
    <source>
        <dbReference type="SAM" id="Phobius"/>
    </source>
</evidence>
<feature type="transmembrane region" description="Helical" evidence="1">
    <location>
        <begin position="5"/>
        <end position="20"/>
    </location>
</feature>
<keyword evidence="1" id="KW-1133">Transmembrane helix</keyword>
<dbReference type="Pfam" id="PF02517">
    <property type="entry name" value="Rce1-like"/>
    <property type="match status" value="1"/>
</dbReference>
<sequence>MRTFIGVLATIASIAILIWIEQVLEVAYILKTMAKAILFLLIPFLLFRKNGFPFFRLRQTDRKSMNIAIVSGIAIMGMIVATFIILKPFIDIDALLDDLADAGVTSIVFPFVGFYILFGNSLLEEFFFRGLLPSFLDRPMLRLLLPSFFFAIYHIAIFLPWFSTPILLLAVVGLWIGGIIFQLVNERSGTILPSWIIHMFADVGVLIVGVYMIYFY</sequence>
<dbReference type="EMBL" id="JBHSNO010000005">
    <property type="protein sequence ID" value="MFC5589467.1"/>
    <property type="molecule type" value="Genomic_DNA"/>
</dbReference>
<dbReference type="EC" id="3.4.-.-" evidence="3"/>
<protein>
    <submittedName>
        <fullName evidence="3">CPBP family intramembrane glutamic endopeptidase</fullName>
        <ecNumber evidence="3">3.4.-.-</ecNumber>
    </submittedName>
</protein>
<evidence type="ECO:0000313" key="3">
    <source>
        <dbReference type="EMBL" id="MFC5589467.1"/>
    </source>
</evidence>
<feature type="domain" description="CAAX prenyl protease 2/Lysostaphin resistance protein A-like" evidence="2">
    <location>
        <begin position="110"/>
        <end position="203"/>
    </location>
</feature>
<feature type="transmembrane region" description="Helical" evidence="1">
    <location>
        <begin position="102"/>
        <end position="123"/>
    </location>
</feature>
<reference evidence="4" key="1">
    <citation type="journal article" date="2019" name="Int. J. Syst. Evol. Microbiol.">
        <title>The Global Catalogue of Microorganisms (GCM) 10K type strain sequencing project: providing services to taxonomists for standard genome sequencing and annotation.</title>
        <authorList>
            <consortium name="The Broad Institute Genomics Platform"/>
            <consortium name="The Broad Institute Genome Sequencing Center for Infectious Disease"/>
            <person name="Wu L."/>
            <person name="Ma J."/>
        </authorList>
    </citation>
    <scope>NUCLEOTIDE SEQUENCE [LARGE SCALE GENOMIC DNA]</scope>
    <source>
        <strain evidence="4">CGMCC 4.1434</strain>
    </source>
</reference>
<dbReference type="InterPro" id="IPR003675">
    <property type="entry name" value="Rce1/LyrA-like_dom"/>
</dbReference>